<dbReference type="Proteomes" id="UP001295444">
    <property type="component" value="Chromosome 03"/>
</dbReference>
<evidence type="ECO:0000256" key="8">
    <source>
        <dbReference type="ARBA" id="ARBA00022884"/>
    </source>
</evidence>
<dbReference type="GO" id="GO:0003725">
    <property type="term" value="F:double-stranded RNA binding"/>
    <property type="evidence" value="ECO:0007669"/>
    <property type="project" value="TreeGrafter"/>
</dbReference>
<evidence type="ECO:0000256" key="1">
    <source>
        <dbReference type="ARBA" id="ARBA00004123"/>
    </source>
</evidence>
<name>A0AAD1W201_PELCU</name>
<feature type="region of interest" description="Disordered" evidence="11">
    <location>
        <begin position="1"/>
        <end position="30"/>
    </location>
</feature>
<dbReference type="SMART" id="SM00355">
    <property type="entry name" value="ZnF_C2H2"/>
    <property type="match status" value="2"/>
</dbReference>
<evidence type="ECO:0000256" key="6">
    <source>
        <dbReference type="ARBA" id="ARBA00022771"/>
    </source>
</evidence>
<keyword evidence="4" id="KW-0479">Metal-binding</keyword>
<evidence type="ECO:0000313" key="14">
    <source>
        <dbReference type="EMBL" id="CAH2277350.1"/>
    </source>
</evidence>
<feature type="domain" description="C2H2-type" evidence="12">
    <location>
        <begin position="100"/>
        <end position="124"/>
    </location>
</feature>
<dbReference type="PANTHER" id="PTHR46144">
    <property type="entry name" value="ZINC FINGER PROTEIN 385B-LIKE"/>
    <property type="match status" value="1"/>
</dbReference>
<feature type="compositionally biased region" description="Low complexity" evidence="11">
    <location>
        <begin position="283"/>
        <end position="327"/>
    </location>
</feature>
<feature type="domain" description="U1-type" evidence="13">
    <location>
        <begin position="33"/>
        <end position="67"/>
    </location>
</feature>
<keyword evidence="15" id="KW-1185">Reference proteome</keyword>
<dbReference type="InterPro" id="IPR051868">
    <property type="entry name" value="ZN346_ZMAT4"/>
</dbReference>
<evidence type="ECO:0000256" key="3">
    <source>
        <dbReference type="ARBA" id="ARBA00022490"/>
    </source>
</evidence>
<keyword evidence="3" id="KW-0963">Cytoplasm</keyword>
<evidence type="ECO:0000256" key="5">
    <source>
        <dbReference type="ARBA" id="ARBA00022737"/>
    </source>
</evidence>
<dbReference type="GO" id="GO:0005634">
    <property type="term" value="C:nucleus"/>
    <property type="evidence" value="ECO:0007669"/>
    <property type="project" value="UniProtKB-SubCell"/>
</dbReference>
<accession>A0AAD1W201</accession>
<sequence length="358" mass="37471">MPAKKAAKPVVTPVAKPTTPNPAAKVDKVDEDDPEKFCKLCRATFNNPQMSQQHYMGKKHKKQETKNQIMTIYKTAGNSLPQSADIKPAVPGSTTAGKGYSCDICNIVLNSIEQHQAHISGSKHKNQLNSMLPSFSMPFELDSMWNSRKSTSFEGFSSTGRYSTAGSFPSAGGNSTAGSFPSAGGNSTAGSFPSAGGNSTAGSFPSVEGYSTAGSFPSTGGYSSIGGLSSTSDYSSSTSGYSSSKPFSSTKGYSSSGGLSSSRDYPSRRFSSSENYSLGGGYSSTTGLSSTSSYSSSGSLSRGSGTLSGYSSSERLSGGSGTRSSLLCPPYLSSRYNQPYVREDVRRSDGYSCFNRDY</sequence>
<dbReference type="SMART" id="SM00451">
    <property type="entry name" value="ZnF_U1"/>
    <property type="match status" value="2"/>
</dbReference>
<keyword evidence="7" id="KW-0862">Zinc</keyword>
<evidence type="ECO:0000313" key="15">
    <source>
        <dbReference type="Proteomes" id="UP001295444"/>
    </source>
</evidence>
<dbReference type="EMBL" id="OW240914">
    <property type="protein sequence ID" value="CAH2277350.1"/>
    <property type="molecule type" value="Genomic_DNA"/>
</dbReference>
<dbReference type="InterPro" id="IPR036236">
    <property type="entry name" value="Znf_C2H2_sf"/>
</dbReference>
<feature type="domain" description="C2H2-type" evidence="12">
    <location>
        <begin position="36"/>
        <end position="60"/>
    </location>
</feature>
<reference evidence="14" key="1">
    <citation type="submission" date="2022-03" db="EMBL/GenBank/DDBJ databases">
        <authorList>
            <person name="Alioto T."/>
            <person name="Alioto T."/>
            <person name="Gomez Garrido J."/>
        </authorList>
    </citation>
    <scope>NUCLEOTIDE SEQUENCE</scope>
</reference>
<organism evidence="14 15">
    <name type="scientific">Pelobates cultripes</name>
    <name type="common">Western spadefoot toad</name>
    <dbReference type="NCBI Taxonomy" id="61616"/>
    <lineage>
        <taxon>Eukaryota</taxon>
        <taxon>Metazoa</taxon>
        <taxon>Chordata</taxon>
        <taxon>Craniata</taxon>
        <taxon>Vertebrata</taxon>
        <taxon>Euteleostomi</taxon>
        <taxon>Amphibia</taxon>
        <taxon>Batrachia</taxon>
        <taxon>Anura</taxon>
        <taxon>Pelobatoidea</taxon>
        <taxon>Pelobatidae</taxon>
        <taxon>Pelobates</taxon>
    </lineage>
</organism>
<evidence type="ECO:0000259" key="13">
    <source>
        <dbReference type="SMART" id="SM00451"/>
    </source>
</evidence>
<evidence type="ECO:0000256" key="2">
    <source>
        <dbReference type="ARBA" id="ARBA00004496"/>
    </source>
</evidence>
<keyword evidence="6" id="KW-0863">Zinc-finger</keyword>
<proteinExistence type="predicted"/>
<dbReference type="PANTHER" id="PTHR46144:SF5">
    <property type="entry name" value="ZINC FINGER PROTEIN 346"/>
    <property type="match status" value="1"/>
</dbReference>
<evidence type="ECO:0000256" key="4">
    <source>
        <dbReference type="ARBA" id="ARBA00022723"/>
    </source>
</evidence>
<keyword evidence="9" id="KW-0539">Nucleus</keyword>
<feature type="compositionally biased region" description="Low complexity" evidence="11">
    <location>
        <begin position="240"/>
        <end position="262"/>
    </location>
</feature>
<feature type="compositionally biased region" description="Low complexity" evidence="11">
    <location>
        <begin position="1"/>
        <end position="24"/>
    </location>
</feature>
<dbReference type="AlphaFoldDB" id="A0AAD1W201"/>
<dbReference type="Gene3D" id="3.30.160.60">
    <property type="entry name" value="Classic Zinc Finger"/>
    <property type="match status" value="2"/>
</dbReference>
<dbReference type="GO" id="GO:0005737">
    <property type="term" value="C:cytoplasm"/>
    <property type="evidence" value="ECO:0007669"/>
    <property type="project" value="UniProtKB-SubCell"/>
</dbReference>
<dbReference type="Pfam" id="PF12874">
    <property type="entry name" value="zf-met"/>
    <property type="match status" value="2"/>
</dbReference>
<protein>
    <recommendedName>
        <fullName evidence="10">Zinc finger protein 346</fullName>
    </recommendedName>
</protein>
<dbReference type="InterPro" id="IPR003604">
    <property type="entry name" value="Matrin/U1-like-C_Znf_C2H2"/>
</dbReference>
<comment type="subcellular location">
    <subcellularLocation>
        <location evidence="2">Cytoplasm</location>
    </subcellularLocation>
    <subcellularLocation>
        <location evidence="1">Nucleus</location>
    </subcellularLocation>
</comment>
<evidence type="ECO:0000259" key="12">
    <source>
        <dbReference type="SMART" id="SM00355"/>
    </source>
</evidence>
<keyword evidence="8" id="KW-0694">RNA-binding</keyword>
<evidence type="ECO:0000256" key="9">
    <source>
        <dbReference type="ARBA" id="ARBA00023242"/>
    </source>
</evidence>
<feature type="region of interest" description="Disordered" evidence="11">
    <location>
        <begin position="240"/>
        <end position="328"/>
    </location>
</feature>
<evidence type="ECO:0000256" key="7">
    <source>
        <dbReference type="ARBA" id="ARBA00022833"/>
    </source>
</evidence>
<feature type="region of interest" description="Disordered" evidence="11">
    <location>
        <begin position="173"/>
        <end position="198"/>
    </location>
</feature>
<keyword evidence="5" id="KW-0677">Repeat</keyword>
<evidence type="ECO:0000256" key="10">
    <source>
        <dbReference type="ARBA" id="ARBA00039634"/>
    </source>
</evidence>
<dbReference type="SUPFAM" id="SSF57667">
    <property type="entry name" value="beta-beta-alpha zinc fingers"/>
    <property type="match status" value="2"/>
</dbReference>
<feature type="domain" description="U1-type" evidence="13">
    <location>
        <begin position="97"/>
        <end position="131"/>
    </location>
</feature>
<gene>
    <name evidence="14" type="ORF">PECUL_23A056702</name>
</gene>
<dbReference type="InterPro" id="IPR013087">
    <property type="entry name" value="Znf_C2H2_type"/>
</dbReference>
<dbReference type="GO" id="GO:0008270">
    <property type="term" value="F:zinc ion binding"/>
    <property type="evidence" value="ECO:0007669"/>
    <property type="project" value="UniProtKB-KW"/>
</dbReference>
<evidence type="ECO:0000256" key="11">
    <source>
        <dbReference type="SAM" id="MobiDB-lite"/>
    </source>
</evidence>